<dbReference type="Proteomes" id="UP001187192">
    <property type="component" value="Unassembled WGS sequence"/>
</dbReference>
<organism evidence="2 3">
    <name type="scientific">Ficus carica</name>
    <name type="common">Common fig</name>
    <dbReference type="NCBI Taxonomy" id="3494"/>
    <lineage>
        <taxon>Eukaryota</taxon>
        <taxon>Viridiplantae</taxon>
        <taxon>Streptophyta</taxon>
        <taxon>Embryophyta</taxon>
        <taxon>Tracheophyta</taxon>
        <taxon>Spermatophyta</taxon>
        <taxon>Magnoliopsida</taxon>
        <taxon>eudicotyledons</taxon>
        <taxon>Gunneridae</taxon>
        <taxon>Pentapetalae</taxon>
        <taxon>rosids</taxon>
        <taxon>fabids</taxon>
        <taxon>Rosales</taxon>
        <taxon>Moraceae</taxon>
        <taxon>Ficeae</taxon>
        <taxon>Ficus</taxon>
    </lineage>
</organism>
<feature type="compositionally biased region" description="Basic and acidic residues" evidence="1">
    <location>
        <begin position="78"/>
        <end position="88"/>
    </location>
</feature>
<reference evidence="2" key="1">
    <citation type="submission" date="2023-07" db="EMBL/GenBank/DDBJ databases">
        <title>draft genome sequence of fig (Ficus carica).</title>
        <authorList>
            <person name="Takahashi T."/>
            <person name="Nishimura K."/>
        </authorList>
    </citation>
    <scope>NUCLEOTIDE SEQUENCE</scope>
</reference>
<dbReference type="AlphaFoldDB" id="A0AA88CTM1"/>
<feature type="region of interest" description="Disordered" evidence="1">
    <location>
        <begin position="65"/>
        <end position="95"/>
    </location>
</feature>
<dbReference type="EMBL" id="BTGU01000003">
    <property type="protein sequence ID" value="GMN31180.1"/>
    <property type="molecule type" value="Genomic_DNA"/>
</dbReference>
<protein>
    <submittedName>
        <fullName evidence="2">Uncharacterized protein</fullName>
    </submittedName>
</protein>
<sequence length="122" mass="12914">MHGAFNEKLWGIDGGDVVGEVVMTGDLIVEKNAVVNVQKVFRGHRERHMLVTRVTELAMAAANCSCSSLPPPSSTSLVEEKGGGERSEGGGSGLNAGNAADDCLSLWVVSQFAPDVRLPYTR</sequence>
<dbReference type="PROSITE" id="PS50096">
    <property type="entry name" value="IQ"/>
    <property type="match status" value="1"/>
</dbReference>
<evidence type="ECO:0000313" key="2">
    <source>
        <dbReference type="EMBL" id="GMN31180.1"/>
    </source>
</evidence>
<comment type="caution">
    <text evidence="2">The sequence shown here is derived from an EMBL/GenBank/DDBJ whole genome shotgun (WGS) entry which is preliminary data.</text>
</comment>
<accession>A0AA88CTM1</accession>
<name>A0AA88CTM1_FICCA</name>
<keyword evidence="3" id="KW-1185">Reference proteome</keyword>
<proteinExistence type="predicted"/>
<gene>
    <name evidence="2" type="ORF">TIFTF001_003144</name>
</gene>
<evidence type="ECO:0000313" key="3">
    <source>
        <dbReference type="Proteomes" id="UP001187192"/>
    </source>
</evidence>
<evidence type="ECO:0000256" key="1">
    <source>
        <dbReference type="SAM" id="MobiDB-lite"/>
    </source>
</evidence>